<keyword evidence="2" id="KW-1185">Reference proteome</keyword>
<evidence type="ECO:0000313" key="1">
    <source>
        <dbReference type="EMBL" id="CDJ59972.1"/>
    </source>
</evidence>
<protein>
    <submittedName>
        <fullName evidence="1">Uncharacterized protein</fullName>
    </submittedName>
</protein>
<name>U6M6X6_EIMMA</name>
<accession>U6M6X6</accession>
<dbReference type="VEuPathDB" id="ToxoDB:EMWEY_00059510"/>
<reference evidence="1" key="2">
    <citation type="submission" date="2013-10" db="EMBL/GenBank/DDBJ databases">
        <authorList>
            <person name="Aslett M."/>
        </authorList>
    </citation>
    <scope>NUCLEOTIDE SEQUENCE [LARGE SCALE GENOMIC DNA]</scope>
    <source>
        <strain evidence="1">Weybridge</strain>
    </source>
</reference>
<gene>
    <name evidence="1" type="ORF">EMWEY_00059510</name>
</gene>
<proteinExistence type="predicted"/>
<dbReference type="GeneID" id="25339937"/>
<organism evidence="1 2">
    <name type="scientific">Eimeria maxima</name>
    <name type="common">Coccidian parasite</name>
    <dbReference type="NCBI Taxonomy" id="5804"/>
    <lineage>
        <taxon>Eukaryota</taxon>
        <taxon>Sar</taxon>
        <taxon>Alveolata</taxon>
        <taxon>Apicomplexa</taxon>
        <taxon>Conoidasida</taxon>
        <taxon>Coccidia</taxon>
        <taxon>Eucoccidiorida</taxon>
        <taxon>Eimeriorina</taxon>
        <taxon>Eimeriidae</taxon>
        <taxon>Eimeria</taxon>
    </lineage>
</organism>
<evidence type="ECO:0000313" key="2">
    <source>
        <dbReference type="Proteomes" id="UP000030763"/>
    </source>
</evidence>
<dbReference type="EMBL" id="HG721090">
    <property type="protein sequence ID" value="CDJ59972.1"/>
    <property type="molecule type" value="Genomic_DNA"/>
</dbReference>
<dbReference type="AlphaFoldDB" id="U6M6X6"/>
<dbReference type="Proteomes" id="UP000030763">
    <property type="component" value="Unassembled WGS sequence"/>
</dbReference>
<reference evidence="1" key="1">
    <citation type="submission" date="2013-10" db="EMBL/GenBank/DDBJ databases">
        <title>Genomic analysis of the causative agents of coccidiosis in chickens.</title>
        <authorList>
            <person name="Reid A.J."/>
            <person name="Blake D."/>
            <person name="Billington K."/>
            <person name="Browne H."/>
            <person name="Dunn M."/>
            <person name="Hung S."/>
            <person name="Kawahara F."/>
            <person name="Miranda-Saavedra D."/>
            <person name="Mourier T."/>
            <person name="Nagra H."/>
            <person name="Otto T.D."/>
            <person name="Rawlings N."/>
            <person name="Sanchez A."/>
            <person name="Sanders M."/>
            <person name="Subramaniam C."/>
            <person name="Tay Y."/>
            <person name="Dear P."/>
            <person name="Doerig C."/>
            <person name="Gruber A."/>
            <person name="Parkinson J."/>
            <person name="Shirley M."/>
            <person name="Wan K.L."/>
            <person name="Berriman M."/>
            <person name="Tomley F."/>
            <person name="Pain A."/>
        </authorList>
    </citation>
    <scope>NUCLEOTIDE SEQUENCE [LARGE SCALE GENOMIC DNA]</scope>
    <source>
        <strain evidence="1">Weybridge</strain>
    </source>
</reference>
<dbReference type="RefSeq" id="XP_013336617.1">
    <property type="nucleotide sequence ID" value="XM_013481163.1"/>
</dbReference>
<sequence length="92" mass="10187">MGEAIQDGRAVSGKVQYWMFSGWCIELEFADGSGLFFVELFVCSGSELEFADGIWQADVFQYCAAESYTTDCLEQSRGATPIATERYASGRK</sequence>